<name>A0AAT9H3I9_9FLAO</name>
<organism evidence="1">
    <name type="scientific">Flavobacterium sp. CFS9</name>
    <dbReference type="NCBI Taxonomy" id="3143118"/>
    <lineage>
        <taxon>Bacteria</taxon>
        <taxon>Pseudomonadati</taxon>
        <taxon>Bacteroidota</taxon>
        <taxon>Flavobacteriia</taxon>
        <taxon>Flavobacteriales</taxon>
        <taxon>Flavobacteriaceae</taxon>
        <taxon>Flavobacterium</taxon>
    </lineage>
</organism>
<gene>
    <name evidence="1" type="ORF">CFS9_26700</name>
</gene>
<accession>A0AAT9H3I9</accession>
<reference evidence="1" key="1">
    <citation type="submission" date="2024-05" db="EMBL/GenBank/DDBJ databases">
        <title>Whole-Genome Sequence of CFS9, a Potential Fish Probiotic Isolated from the Body Surface of Silurus asotus.</title>
        <authorList>
            <person name="Kojima M."/>
            <person name="Tobioka K."/>
            <person name="Yokota K."/>
            <person name="Nakatani H."/>
            <person name="Hori K."/>
            <person name="Tamaru Y."/>
            <person name="Okazaki F."/>
        </authorList>
    </citation>
    <scope>NUCLEOTIDE SEQUENCE</scope>
    <source>
        <strain evidence="1">CFS9</strain>
    </source>
</reference>
<dbReference type="AlphaFoldDB" id="A0AAT9H3I9"/>
<evidence type="ECO:0008006" key="2">
    <source>
        <dbReference type="Google" id="ProtNLM"/>
    </source>
</evidence>
<sequence length="60" mass="6911">MNLLQYCRSAREDWRAGRMERRKKLIISKKLTNDEERKVAILCDESEGVDRASGGKNGNN</sequence>
<proteinExistence type="predicted"/>
<dbReference type="EMBL" id="AP031573">
    <property type="protein sequence ID" value="BFM44029.1"/>
    <property type="molecule type" value="Genomic_DNA"/>
</dbReference>
<protein>
    <recommendedName>
        <fullName evidence="2">Transposase</fullName>
    </recommendedName>
</protein>
<evidence type="ECO:0000313" key="1">
    <source>
        <dbReference type="EMBL" id="BFM44029.1"/>
    </source>
</evidence>